<protein>
    <submittedName>
        <fullName evidence="2">Uncharacterized protein</fullName>
    </submittedName>
</protein>
<dbReference type="Proteomes" id="UP001529510">
    <property type="component" value="Unassembled WGS sequence"/>
</dbReference>
<organism evidence="2 3">
    <name type="scientific">Cirrhinus mrigala</name>
    <name type="common">Mrigala</name>
    <dbReference type="NCBI Taxonomy" id="683832"/>
    <lineage>
        <taxon>Eukaryota</taxon>
        <taxon>Metazoa</taxon>
        <taxon>Chordata</taxon>
        <taxon>Craniata</taxon>
        <taxon>Vertebrata</taxon>
        <taxon>Euteleostomi</taxon>
        <taxon>Actinopterygii</taxon>
        <taxon>Neopterygii</taxon>
        <taxon>Teleostei</taxon>
        <taxon>Ostariophysi</taxon>
        <taxon>Cypriniformes</taxon>
        <taxon>Cyprinidae</taxon>
        <taxon>Labeoninae</taxon>
        <taxon>Labeonini</taxon>
        <taxon>Cirrhinus</taxon>
    </lineage>
</organism>
<feature type="coiled-coil region" evidence="1">
    <location>
        <begin position="14"/>
        <end position="52"/>
    </location>
</feature>
<keyword evidence="1" id="KW-0175">Coiled coil</keyword>
<name>A0ABD0RNA4_CIRMR</name>
<gene>
    <name evidence="2" type="ORF">M9458_003186</name>
</gene>
<dbReference type="EMBL" id="JAMKFB020000002">
    <property type="protein sequence ID" value="KAL0199999.1"/>
    <property type="molecule type" value="Genomic_DNA"/>
</dbReference>
<evidence type="ECO:0000256" key="1">
    <source>
        <dbReference type="SAM" id="Coils"/>
    </source>
</evidence>
<proteinExistence type="predicted"/>
<reference evidence="2 3" key="1">
    <citation type="submission" date="2024-05" db="EMBL/GenBank/DDBJ databases">
        <title>Genome sequencing and assembly of Indian major carp, Cirrhinus mrigala (Hamilton, 1822).</title>
        <authorList>
            <person name="Mohindra V."/>
            <person name="Chowdhury L.M."/>
            <person name="Lal K."/>
            <person name="Jena J.K."/>
        </authorList>
    </citation>
    <scope>NUCLEOTIDE SEQUENCE [LARGE SCALE GENOMIC DNA]</scope>
    <source>
        <strain evidence="2">CM1030</strain>
        <tissue evidence="2">Blood</tissue>
    </source>
</reference>
<sequence>LENVKNIIQQCDENEAASKRVDALLSNYEAKMKELEDLLKQADSMVKKANNQNNINAEGLKDIL</sequence>
<accession>A0ABD0RNA4</accession>
<evidence type="ECO:0000313" key="2">
    <source>
        <dbReference type="EMBL" id="KAL0199999.1"/>
    </source>
</evidence>
<comment type="caution">
    <text evidence="2">The sequence shown here is derived from an EMBL/GenBank/DDBJ whole genome shotgun (WGS) entry which is preliminary data.</text>
</comment>
<dbReference type="AlphaFoldDB" id="A0ABD0RNA4"/>
<keyword evidence="3" id="KW-1185">Reference proteome</keyword>
<feature type="non-terminal residue" evidence="2">
    <location>
        <position position="1"/>
    </location>
</feature>
<feature type="non-terminal residue" evidence="2">
    <location>
        <position position="64"/>
    </location>
</feature>
<evidence type="ECO:0000313" key="3">
    <source>
        <dbReference type="Proteomes" id="UP001529510"/>
    </source>
</evidence>